<dbReference type="InterPro" id="IPR001360">
    <property type="entry name" value="Glyco_hydro_1"/>
</dbReference>
<dbReference type="Pfam" id="PF00232">
    <property type="entry name" value="Glyco_hydro_1"/>
    <property type="match status" value="2"/>
</dbReference>
<evidence type="ECO:0000256" key="1">
    <source>
        <dbReference type="ARBA" id="ARBA00010838"/>
    </source>
</evidence>
<feature type="signal peptide" evidence="5">
    <location>
        <begin position="1"/>
        <end position="37"/>
    </location>
</feature>
<dbReference type="SUPFAM" id="SSF51445">
    <property type="entry name" value="(Trans)glycosidases"/>
    <property type="match status" value="1"/>
</dbReference>
<dbReference type="EMBL" id="BAAAVS010000021">
    <property type="protein sequence ID" value="GAA3034188.1"/>
    <property type="molecule type" value="Genomic_DNA"/>
</dbReference>
<accession>A0ABP6LAM8</accession>
<dbReference type="Proteomes" id="UP001501035">
    <property type="component" value="Unassembled WGS sequence"/>
</dbReference>
<protein>
    <submittedName>
        <fullName evidence="6">Family 1 glycosylhydrolase</fullName>
    </submittedName>
</protein>
<comment type="caution">
    <text evidence="6">The sequence shown here is derived from an EMBL/GenBank/DDBJ whole genome shotgun (WGS) entry which is preliminary data.</text>
</comment>
<evidence type="ECO:0000256" key="3">
    <source>
        <dbReference type="ARBA" id="ARBA00023295"/>
    </source>
</evidence>
<dbReference type="PROSITE" id="PS00653">
    <property type="entry name" value="GLYCOSYL_HYDROL_F1_2"/>
    <property type="match status" value="1"/>
</dbReference>
<feature type="chain" id="PRO_5046416092" evidence="5">
    <location>
        <begin position="38"/>
        <end position="441"/>
    </location>
</feature>
<comment type="similarity">
    <text evidence="1 4">Belongs to the glycosyl hydrolase 1 family.</text>
</comment>
<sequence length="441" mass="48458">MVKLTLRDVLMALLTRPAVVAIAIAATMTALPAASHAAAPLPPGFLWGVASSGFQSEGSPDGIPASNWTVPRAGQTPIGTSVDFRNRYRSDIALAAGLGVKVYRIGVEWARVQPAPTRFDQHEWAYYDDMIGAIVAAGMRPMITIDHWVYPQWMMRAGGWTNPASVRLWLAYAQRVVHRFAKFRPMWVTFNEPIMNIAQQLMRGELSPAAAPVVADRMVQVHQQIYRVIHRAQPGAMVTSNSAYMPAGAEPVIDVALTDRFMRHADFVGVDTYYGFTLSNPLAAAGAVRDGLAGLPVSAESIYYALRHNARRYPGRPIYIVESGMPTAGGGPRADGYRRGDQLADLIYWVQRARADGIPVIGYNYWSLTDNYEWGSYTPRFGLYTVNVLADRTLRRIPTDAVAVYRRITARNGVGSNYRPTRAPAACSIVEAAASCLDPVR</sequence>
<organism evidence="6 7">
    <name type="scientific">Gordonia defluvii</name>
    <dbReference type="NCBI Taxonomy" id="283718"/>
    <lineage>
        <taxon>Bacteria</taxon>
        <taxon>Bacillati</taxon>
        <taxon>Actinomycetota</taxon>
        <taxon>Actinomycetes</taxon>
        <taxon>Mycobacteriales</taxon>
        <taxon>Gordoniaceae</taxon>
        <taxon>Gordonia</taxon>
    </lineage>
</organism>
<keyword evidence="5" id="KW-0732">Signal</keyword>
<evidence type="ECO:0000256" key="5">
    <source>
        <dbReference type="SAM" id="SignalP"/>
    </source>
</evidence>
<dbReference type="PANTHER" id="PTHR10353:SF36">
    <property type="entry name" value="LP05116P"/>
    <property type="match status" value="1"/>
</dbReference>
<reference evidence="7" key="1">
    <citation type="journal article" date="2019" name="Int. J. Syst. Evol. Microbiol.">
        <title>The Global Catalogue of Microorganisms (GCM) 10K type strain sequencing project: providing services to taxonomists for standard genome sequencing and annotation.</title>
        <authorList>
            <consortium name="The Broad Institute Genomics Platform"/>
            <consortium name="The Broad Institute Genome Sequencing Center for Infectious Disease"/>
            <person name="Wu L."/>
            <person name="Ma J."/>
        </authorList>
    </citation>
    <scope>NUCLEOTIDE SEQUENCE [LARGE SCALE GENOMIC DNA]</scope>
    <source>
        <strain evidence="7">JCM 14234</strain>
    </source>
</reference>
<evidence type="ECO:0000256" key="4">
    <source>
        <dbReference type="RuleBase" id="RU003690"/>
    </source>
</evidence>
<keyword evidence="7" id="KW-1185">Reference proteome</keyword>
<evidence type="ECO:0000256" key="2">
    <source>
        <dbReference type="ARBA" id="ARBA00022801"/>
    </source>
</evidence>
<dbReference type="InterPro" id="IPR033132">
    <property type="entry name" value="GH_1_N_CS"/>
</dbReference>
<keyword evidence="2" id="KW-0378">Hydrolase</keyword>
<proteinExistence type="inferred from homology"/>
<evidence type="ECO:0000313" key="6">
    <source>
        <dbReference type="EMBL" id="GAA3034188.1"/>
    </source>
</evidence>
<dbReference type="InterPro" id="IPR017853">
    <property type="entry name" value="GH"/>
</dbReference>
<evidence type="ECO:0000313" key="7">
    <source>
        <dbReference type="Proteomes" id="UP001501035"/>
    </source>
</evidence>
<dbReference type="PRINTS" id="PR00131">
    <property type="entry name" value="GLHYDRLASE1"/>
</dbReference>
<keyword evidence="3" id="KW-0326">Glycosidase</keyword>
<dbReference type="PANTHER" id="PTHR10353">
    <property type="entry name" value="GLYCOSYL HYDROLASE"/>
    <property type="match status" value="1"/>
</dbReference>
<gene>
    <name evidence="6" type="ORF">GCM10010528_13860</name>
</gene>
<name>A0ABP6LAM8_9ACTN</name>
<dbReference type="Gene3D" id="3.20.20.80">
    <property type="entry name" value="Glycosidases"/>
    <property type="match status" value="2"/>
</dbReference>